<accession>A0AC59YDD3</accession>
<reference evidence="1" key="1">
    <citation type="submission" date="2023-05" db="EMBL/GenBank/DDBJ databases">
        <authorList>
            <consortium name="ELIXIR-Norway"/>
        </authorList>
    </citation>
    <scope>NUCLEOTIDE SEQUENCE</scope>
</reference>
<evidence type="ECO:0000313" key="2">
    <source>
        <dbReference type="Proteomes" id="UP001162501"/>
    </source>
</evidence>
<reference evidence="1" key="2">
    <citation type="submission" date="2025-03" db="EMBL/GenBank/DDBJ databases">
        <authorList>
            <consortium name="ELIXIR-Norway"/>
            <consortium name="Elixir Norway"/>
        </authorList>
    </citation>
    <scope>NUCLEOTIDE SEQUENCE</scope>
</reference>
<dbReference type="EMBL" id="OX596097">
    <property type="protein sequence ID" value="CAM9595139.1"/>
    <property type="molecule type" value="Genomic_DNA"/>
</dbReference>
<sequence>MGCRVKPAAAWQASGARGARCPRGAAREPERPPPPGWLARLRCGQPGGRAGRLQGGPAVPRSEILWKYNTLSL</sequence>
<organism evidence="1 2">
    <name type="scientific">Rangifer tarandus platyrhynchus</name>
    <name type="common">Svalbard reindeer</name>
    <dbReference type="NCBI Taxonomy" id="3082113"/>
    <lineage>
        <taxon>Eukaryota</taxon>
        <taxon>Metazoa</taxon>
        <taxon>Chordata</taxon>
        <taxon>Craniata</taxon>
        <taxon>Vertebrata</taxon>
        <taxon>Euteleostomi</taxon>
        <taxon>Mammalia</taxon>
        <taxon>Eutheria</taxon>
        <taxon>Laurasiatheria</taxon>
        <taxon>Artiodactyla</taxon>
        <taxon>Ruminantia</taxon>
        <taxon>Pecora</taxon>
        <taxon>Cervidae</taxon>
        <taxon>Odocoileinae</taxon>
        <taxon>Rangifer</taxon>
    </lineage>
</organism>
<dbReference type="Proteomes" id="UP001162501">
    <property type="component" value="Chromosome 13"/>
</dbReference>
<protein>
    <submittedName>
        <fullName evidence="1">Uncharacterized protein</fullName>
    </submittedName>
</protein>
<evidence type="ECO:0000313" key="1">
    <source>
        <dbReference type="EMBL" id="CAM9595139.1"/>
    </source>
</evidence>
<gene>
    <name evidence="1" type="ORF">MRATA1EN22A_LOCUS4733</name>
</gene>
<name>A0AC59YDD3_RANTA</name>
<proteinExistence type="predicted"/>